<dbReference type="SUPFAM" id="SSF100895">
    <property type="entry name" value="Kazal-type serine protease inhibitors"/>
    <property type="match status" value="1"/>
</dbReference>
<sequence length="126" mass="13517">MGASCISYPKELSSSHFLLGQHLLGIGTSPHPRPTRLGYLDYCGAGEHNFCSLITEPCEVTPCPLGAECHVTQAGRPVCRCRDTCPKEQAHVCGTDGVTYHNLCELRRSACVNVSHIGVQYPGSCG</sequence>
<dbReference type="HOGENOM" id="CLU_057241_3_1_1"/>
<dbReference type="OMA" id="LITEPCE"/>
<evidence type="ECO:0000256" key="2">
    <source>
        <dbReference type="ARBA" id="ARBA00022900"/>
    </source>
</evidence>
<keyword evidence="3" id="KW-1015">Disulfide bond</keyword>
<dbReference type="InterPro" id="IPR002350">
    <property type="entry name" value="Kazal_dom"/>
</dbReference>
<organism evidence="4 5">
    <name type="scientific">Rhodnius prolixus</name>
    <name type="common">Triatomid bug</name>
    <dbReference type="NCBI Taxonomy" id="13249"/>
    <lineage>
        <taxon>Eukaryota</taxon>
        <taxon>Metazoa</taxon>
        <taxon>Ecdysozoa</taxon>
        <taxon>Arthropoda</taxon>
        <taxon>Hexapoda</taxon>
        <taxon>Insecta</taxon>
        <taxon>Pterygota</taxon>
        <taxon>Neoptera</taxon>
        <taxon>Paraneoptera</taxon>
        <taxon>Hemiptera</taxon>
        <taxon>Heteroptera</taxon>
        <taxon>Panheteroptera</taxon>
        <taxon>Cimicomorpha</taxon>
        <taxon>Reduviidae</taxon>
        <taxon>Triatominae</taxon>
        <taxon>Rhodnius</taxon>
    </lineage>
</organism>
<evidence type="ECO:0000256" key="3">
    <source>
        <dbReference type="ARBA" id="ARBA00023157"/>
    </source>
</evidence>
<dbReference type="EnsemblMetazoa" id="RPRC008009-RA">
    <property type="protein sequence ID" value="RPRC008009-PA"/>
    <property type="gene ID" value="RPRC008009"/>
</dbReference>
<dbReference type="eggNOG" id="KOG3649">
    <property type="taxonomic scope" value="Eukaryota"/>
</dbReference>
<dbReference type="AlphaFoldDB" id="T1HVD9"/>
<dbReference type="Proteomes" id="UP000015103">
    <property type="component" value="Unassembled WGS sequence"/>
</dbReference>
<dbReference type="PANTHER" id="PTHR10913:SF45">
    <property type="entry name" value="FOLLISTATIN, ISOFORM A-RELATED"/>
    <property type="match status" value="1"/>
</dbReference>
<protein>
    <submittedName>
        <fullName evidence="4">Kazal-like domain-containing protein</fullName>
    </submittedName>
</protein>
<accession>T1HVD9</accession>
<dbReference type="Gene3D" id="3.30.60.30">
    <property type="match status" value="1"/>
</dbReference>
<dbReference type="GO" id="GO:0030154">
    <property type="term" value="P:cell differentiation"/>
    <property type="evidence" value="ECO:0007669"/>
    <property type="project" value="TreeGrafter"/>
</dbReference>
<evidence type="ECO:0000313" key="5">
    <source>
        <dbReference type="Proteomes" id="UP000015103"/>
    </source>
</evidence>
<dbReference type="GO" id="GO:0005576">
    <property type="term" value="C:extracellular region"/>
    <property type="evidence" value="ECO:0007669"/>
    <property type="project" value="TreeGrafter"/>
</dbReference>
<name>T1HVD9_RHOPR</name>
<dbReference type="InterPro" id="IPR050653">
    <property type="entry name" value="Prot_Inhib_GrowthFact_Antg"/>
</dbReference>
<evidence type="ECO:0000256" key="1">
    <source>
        <dbReference type="ARBA" id="ARBA00022690"/>
    </source>
</evidence>
<dbReference type="PANTHER" id="PTHR10913">
    <property type="entry name" value="FOLLISTATIN-RELATED"/>
    <property type="match status" value="1"/>
</dbReference>
<keyword evidence="1" id="KW-0646">Protease inhibitor</keyword>
<dbReference type="CDD" id="cd00104">
    <property type="entry name" value="KAZAL_FS"/>
    <property type="match status" value="1"/>
</dbReference>
<dbReference type="VEuPathDB" id="VectorBase:RPRC008009"/>
<keyword evidence="5" id="KW-1185">Reference proteome</keyword>
<dbReference type="STRING" id="13249.T1HVD9"/>
<dbReference type="Pfam" id="PF07648">
    <property type="entry name" value="Kazal_2"/>
    <property type="match status" value="1"/>
</dbReference>
<keyword evidence="2" id="KW-0722">Serine protease inhibitor</keyword>
<dbReference type="InterPro" id="IPR036058">
    <property type="entry name" value="Kazal_dom_sf"/>
</dbReference>
<dbReference type="InParanoid" id="T1HVD9"/>
<evidence type="ECO:0000313" key="4">
    <source>
        <dbReference type="EnsemblMetazoa" id="RPRC008009-PA"/>
    </source>
</evidence>
<dbReference type="SMART" id="SM00280">
    <property type="entry name" value="KAZAL"/>
    <property type="match status" value="1"/>
</dbReference>
<reference evidence="4" key="1">
    <citation type="submission" date="2015-05" db="UniProtKB">
        <authorList>
            <consortium name="EnsemblMetazoa"/>
        </authorList>
    </citation>
    <scope>IDENTIFICATION</scope>
</reference>
<dbReference type="PROSITE" id="PS51465">
    <property type="entry name" value="KAZAL_2"/>
    <property type="match status" value="1"/>
</dbReference>
<dbReference type="EMBL" id="ACPB03007600">
    <property type="status" value="NOT_ANNOTATED_CDS"/>
    <property type="molecule type" value="Genomic_DNA"/>
</dbReference>
<proteinExistence type="predicted"/>